<dbReference type="Pfam" id="PF03876">
    <property type="entry name" value="SHS2_Rpb7-N"/>
    <property type="match status" value="1"/>
</dbReference>
<evidence type="ECO:0000256" key="9">
    <source>
        <dbReference type="ARBA" id="ARBA00054245"/>
    </source>
</evidence>
<evidence type="ECO:0000259" key="13">
    <source>
        <dbReference type="Pfam" id="PF03876"/>
    </source>
</evidence>
<evidence type="ECO:0000256" key="2">
    <source>
        <dbReference type="ARBA" id="ARBA00009307"/>
    </source>
</evidence>
<sequence length="301" mass="34421">MIDTVRIPPWNFHRQLNDAIAEELNKKLANKVVYNVGLCICLYDITKLEDSYIFPGDGASHTKVHFRYVVFHPFLDEVLVGKIKYCSQEGVYVTLGFFDDILIPPESLQQPAKFDEGEQVWVWEYETDEGAHDLYMDQGEEIRFRVVDEFFLDTSPTGPTKEPEAPAKTAGAAPATNTDEGTQKKESPYTLMASISEPGLGLLSCLYRRLKLYWIFDRQLDGPIGETLPRGHEPRFITFPCLGKIYIIVYKTELGSRLSERHLNKKAISARIYVFITPVTTQLVCHRKHLAKRILRGFTQV</sequence>
<evidence type="ECO:0000256" key="5">
    <source>
        <dbReference type="ARBA" id="ARBA00022859"/>
    </source>
</evidence>
<evidence type="ECO:0000256" key="6">
    <source>
        <dbReference type="ARBA" id="ARBA00023118"/>
    </source>
</evidence>
<dbReference type="InterPro" id="IPR013238">
    <property type="entry name" value="RNA_pol_III_Rbc25"/>
</dbReference>
<dbReference type="GO" id="GO:0003677">
    <property type="term" value="F:DNA binding"/>
    <property type="evidence" value="ECO:0007669"/>
    <property type="project" value="InterPro"/>
</dbReference>
<dbReference type="GO" id="GO:0005666">
    <property type="term" value="C:RNA polymerase III complex"/>
    <property type="evidence" value="ECO:0007669"/>
    <property type="project" value="TreeGrafter"/>
</dbReference>
<evidence type="ECO:0000256" key="8">
    <source>
        <dbReference type="ARBA" id="ARBA00023242"/>
    </source>
</evidence>
<feature type="domain" description="RNA polymerase Rpb7-like N-terminal" evidence="13">
    <location>
        <begin position="3"/>
        <end position="58"/>
    </location>
</feature>
<evidence type="ECO:0000256" key="4">
    <source>
        <dbReference type="ARBA" id="ARBA00022588"/>
    </source>
</evidence>
<feature type="domain" description="RNA polymerase III subunit Rpc25" evidence="14">
    <location>
        <begin position="77"/>
        <end position="204"/>
    </location>
</feature>
<dbReference type="Pfam" id="PF08292">
    <property type="entry name" value="RNA_pol_Rbc25"/>
    <property type="match status" value="1"/>
</dbReference>
<dbReference type="InterPro" id="IPR045113">
    <property type="entry name" value="Rpb7-like"/>
</dbReference>
<dbReference type="InterPro" id="IPR012340">
    <property type="entry name" value="NA-bd_OB-fold"/>
</dbReference>
<dbReference type="OrthoDB" id="10256606at2759"/>
<dbReference type="FunFam" id="2.40.50.140:FF:000130">
    <property type="entry name" value="DNA-directed RNA polymerase III subunit RPC8"/>
    <property type="match status" value="1"/>
</dbReference>
<dbReference type="PANTHER" id="PTHR12709">
    <property type="entry name" value="DNA-DIRECTED RNA POLYMERASE II, III"/>
    <property type="match status" value="1"/>
</dbReference>
<dbReference type="Gene3D" id="2.40.50.140">
    <property type="entry name" value="Nucleic acid-binding proteins"/>
    <property type="match status" value="1"/>
</dbReference>
<evidence type="ECO:0000256" key="3">
    <source>
        <dbReference type="ARBA" id="ARBA00022478"/>
    </source>
</evidence>
<evidence type="ECO:0000256" key="7">
    <source>
        <dbReference type="ARBA" id="ARBA00023163"/>
    </source>
</evidence>
<accession>A0A9D3NP38</accession>
<dbReference type="Gene3D" id="3.30.1490.120">
    <property type="entry name" value="RNA polymerase Rpb7-like, N-terminal domain"/>
    <property type="match status" value="1"/>
</dbReference>
<gene>
    <name evidence="15" type="ORF">KOW79_010854</name>
</gene>
<dbReference type="InterPro" id="IPR004519">
    <property type="entry name" value="RNAP_E/RPC8"/>
</dbReference>
<feature type="compositionally biased region" description="Low complexity" evidence="12">
    <location>
        <begin position="166"/>
        <end position="176"/>
    </location>
</feature>
<comment type="function">
    <text evidence="11">DNA-dependent RNA polymerase which catalyzes the transcription of DNA into RNA using the four ribonucleoside triphosphates as substrates.</text>
</comment>
<dbReference type="InterPro" id="IPR005576">
    <property type="entry name" value="Rpb7-like_N"/>
</dbReference>
<feature type="region of interest" description="Disordered" evidence="12">
    <location>
        <begin position="155"/>
        <end position="185"/>
    </location>
</feature>
<dbReference type="InterPro" id="IPR036898">
    <property type="entry name" value="RNA_pol_Rpb7-like_N_sf"/>
</dbReference>
<dbReference type="NCBIfam" id="TIGR00448">
    <property type="entry name" value="rpoE"/>
    <property type="match status" value="1"/>
</dbReference>
<evidence type="ECO:0000313" key="16">
    <source>
        <dbReference type="Proteomes" id="UP000824219"/>
    </source>
</evidence>
<evidence type="ECO:0000256" key="12">
    <source>
        <dbReference type="SAM" id="MobiDB-lite"/>
    </source>
</evidence>
<keyword evidence="4" id="KW-0399">Innate immunity</keyword>
<keyword evidence="16" id="KW-1185">Reference proteome</keyword>
<dbReference type="Proteomes" id="UP000824219">
    <property type="component" value="Linkage Group LG12"/>
</dbReference>
<protein>
    <recommendedName>
        <fullName evidence="11">DNA-directed RNA polymerase subunit</fullName>
    </recommendedName>
</protein>
<evidence type="ECO:0000256" key="10">
    <source>
        <dbReference type="ARBA" id="ARBA00062626"/>
    </source>
</evidence>
<comment type="function">
    <text evidence="9">DNA-dependent RNA polymerase catalyzes the transcription of DNA into RNA using the four ribonucleoside triphosphates as substrates. Specific peripheric component of RNA polymerase III (Pol III) which synthesizes small non-coding RNAs including 5S rRNA, snRNAs, tRNAs and miRNAs from at least 500 distinct genomic loci. With CRCP/RPC9 forms a mobile stalk that protrudes from Pol III core and functions primarily in transcription initiation. Pol III plays a key role in sensing and limiting infection by intracellular bacteria and DNA viruses. Acts as nuclear and cytosolic DNA sensor involved in innate immune response. Can sense non-self dsDNA that serves as template for transcription into dsRNA. The non-self RNA polymerase III transcripts, such as Epstein-Barr virus-encoded RNAs (EBERs) induce type I interferon and NF-kappa-B through the RIG-I pathway.</text>
</comment>
<dbReference type="EMBL" id="JAHKSW010000012">
    <property type="protein sequence ID" value="KAG7325929.1"/>
    <property type="molecule type" value="Genomic_DNA"/>
</dbReference>
<keyword evidence="3 11" id="KW-0240">DNA-directed RNA polymerase</keyword>
<dbReference type="GO" id="GO:0051607">
    <property type="term" value="P:defense response to virus"/>
    <property type="evidence" value="ECO:0007669"/>
    <property type="project" value="UniProtKB-KW"/>
</dbReference>
<dbReference type="GO" id="GO:0045087">
    <property type="term" value="P:innate immune response"/>
    <property type="evidence" value="ECO:0007669"/>
    <property type="project" value="UniProtKB-KW"/>
</dbReference>
<dbReference type="CDD" id="cd04330">
    <property type="entry name" value="RNAP_III_Rpc25_N"/>
    <property type="match status" value="1"/>
</dbReference>
<keyword evidence="5" id="KW-0391">Immunity</keyword>
<dbReference type="PANTHER" id="PTHR12709:SF1">
    <property type="entry name" value="DNA-DIRECTED RNA POLYMERASE III SUBUNIT RPC8"/>
    <property type="match status" value="1"/>
</dbReference>
<evidence type="ECO:0000256" key="1">
    <source>
        <dbReference type="ARBA" id="ARBA00004123"/>
    </source>
</evidence>
<dbReference type="FunFam" id="3.30.1490.120:FF:000002">
    <property type="entry name" value="DNA-directed RNA polymerase III subunit RPC8"/>
    <property type="match status" value="1"/>
</dbReference>
<dbReference type="SUPFAM" id="SSF50249">
    <property type="entry name" value="Nucleic acid-binding proteins"/>
    <property type="match status" value="1"/>
</dbReference>
<keyword evidence="6" id="KW-0051">Antiviral defense</keyword>
<proteinExistence type="inferred from homology"/>
<comment type="similarity">
    <text evidence="2">Belongs to the eukaryotic RPB7/RPC8 RNA polymerase subunit family.</text>
</comment>
<comment type="subunit">
    <text evidence="10">Component of the RNA polymerase III complex consisting of 17 subunits: a ten-subunit horseshoe-shaped catalytic core composed of POLR3A/RPC1, POLR3B/RPC2, POLR1C/RPAC1, POLR1D/RPAC2, POLR3K/RPC10, POLR2E/RPABC1, POLR2F/RPABC2, POLR2H/RPABC3, POLR2K/RPABC4 and POLR2L/RPABC5; a mobile stalk composed of two subunits POLR3H/RPC8 and CRCP/RPC9, protruding from the core and functioning primarily in transcription initiation; and additional subunits homologous to general transcription factors of the RNA polymerase II machinery, POLR3C/RPC3-POLR3F/RPC6-POLR3G/RPC7 heterotrimer required for transcription initiation and POLR3D/RPC4-POLR3E/RPC5 heterodimer involved in both transcription initiation and termination. Interacts with CRCP/RPC9. POLR3H/RPC8 and CRCP/RPC9 probably form a Pol III subcomplex.</text>
</comment>
<dbReference type="SUPFAM" id="SSF88798">
    <property type="entry name" value="N-terminal, heterodimerisation domain of RBP7 (RpoE)"/>
    <property type="match status" value="1"/>
</dbReference>
<dbReference type="AlphaFoldDB" id="A0A9D3NP38"/>
<comment type="subcellular location">
    <subcellularLocation>
        <location evidence="1 11">Nucleus</location>
    </subcellularLocation>
</comment>
<keyword evidence="8 11" id="KW-0539">Nucleus</keyword>
<keyword evidence="7 11" id="KW-0804">Transcription</keyword>
<name>A0A9D3NP38_9TELE</name>
<comment type="caution">
    <text evidence="15">The sequence shown here is derived from an EMBL/GenBank/DDBJ whole genome shotgun (WGS) entry which is preliminary data.</text>
</comment>
<evidence type="ECO:0000256" key="11">
    <source>
        <dbReference type="RuleBase" id="RU369086"/>
    </source>
</evidence>
<dbReference type="GO" id="GO:0003899">
    <property type="term" value="F:DNA-directed RNA polymerase activity"/>
    <property type="evidence" value="ECO:0007669"/>
    <property type="project" value="InterPro"/>
</dbReference>
<organism evidence="15 16">
    <name type="scientific">Hemibagrus wyckioides</name>
    <dbReference type="NCBI Taxonomy" id="337641"/>
    <lineage>
        <taxon>Eukaryota</taxon>
        <taxon>Metazoa</taxon>
        <taxon>Chordata</taxon>
        <taxon>Craniata</taxon>
        <taxon>Vertebrata</taxon>
        <taxon>Euteleostomi</taxon>
        <taxon>Actinopterygii</taxon>
        <taxon>Neopterygii</taxon>
        <taxon>Teleostei</taxon>
        <taxon>Ostariophysi</taxon>
        <taxon>Siluriformes</taxon>
        <taxon>Bagridae</taxon>
        <taxon>Hemibagrus</taxon>
    </lineage>
</organism>
<evidence type="ECO:0000259" key="14">
    <source>
        <dbReference type="Pfam" id="PF08292"/>
    </source>
</evidence>
<reference evidence="15 16" key="1">
    <citation type="submission" date="2021-06" db="EMBL/GenBank/DDBJ databases">
        <title>Chromosome-level genome assembly of the red-tail catfish (Hemibagrus wyckioides).</title>
        <authorList>
            <person name="Shao F."/>
        </authorList>
    </citation>
    <scope>NUCLEOTIDE SEQUENCE [LARGE SCALE GENOMIC DNA]</scope>
    <source>
        <strain evidence="15">EC202008001</strain>
        <tissue evidence="15">Blood</tissue>
    </source>
</reference>
<dbReference type="GO" id="GO:0006384">
    <property type="term" value="P:transcription initiation at RNA polymerase III promoter"/>
    <property type="evidence" value="ECO:0007669"/>
    <property type="project" value="TreeGrafter"/>
</dbReference>
<evidence type="ECO:0000313" key="15">
    <source>
        <dbReference type="EMBL" id="KAG7325929.1"/>
    </source>
</evidence>